<name>A0ABV6Y509_9HYPH</name>
<feature type="active site" description="Proton donor/acceptor" evidence="9">
    <location>
        <position position="124"/>
    </location>
</feature>
<dbReference type="Gene3D" id="2.40.440.10">
    <property type="entry name" value="L,D-transpeptidase catalytic domain-like"/>
    <property type="match status" value="1"/>
</dbReference>
<evidence type="ECO:0000313" key="13">
    <source>
        <dbReference type="Proteomes" id="UP001593940"/>
    </source>
</evidence>
<evidence type="ECO:0000259" key="11">
    <source>
        <dbReference type="PROSITE" id="PS52029"/>
    </source>
</evidence>
<evidence type="ECO:0000313" key="12">
    <source>
        <dbReference type="EMBL" id="MFC1456130.1"/>
    </source>
</evidence>
<evidence type="ECO:0000256" key="6">
    <source>
        <dbReference type="ARBA" id="ARBA00022960"/>
    </source>
</evidence>
<feature type="active site" description="Nucleophile" evidence="9">
    <location>
        <position position="140"/>
    </location>
</feature>
<evidence type="ECO:0000256" key="2">
    <source>
        <dbReference type="ARBA" id="ARBA00005992"/>
    </source>
</evidence>
<evidence type="ECO:0000256" key="9">
    <source>
        <dbReference type="PROSITE-ProRule" id="PRU01373"/>
    </source>
</evidence>
<dbReference type="SUPFAM" id="SSF141523">
    <property type="entry name" value="L,D-transpeptidase catalytic domain-like"/>
    <property type="match status" value="1"/>
</dbReference>
<dbReference type="InterPro" id="IPR005490">
    <property type="entry name" value="LD_TPept_cat_dom"/>
</dbReference>
<evidence type="ECO:0000256" key="5">
    <source>
        <dbReference type="ARBA" id="ARBA00022801"/>
    </source>
</evidence>
<dbReference type="PANTHER" id="PTHR30582:SF24">
    <property type="entry name" value="L,D-TRANSPEPTIDASE ERFK_SRFK-RELATED"/>
    <property type="match status" value="1"/>
</dbReference>
<evidence type="ECO:0000256" key="4">
    <source>
        <dbReference type="ARBA" id="ARBA00022679"/>
    </source>
</evidence>
<evidence type="ECO:0000256" key="3">
    <source>
        <dbReference type="ARBA" id="ARBA00022676"/>
    </source>
</evidence>
<keyword evidence="10" id="KW-0732">Signal</keyword>
<evidence type="ECO:0000256" key="8">
    <source>
        <dbReference type="ARBA" id="ARBA00023316"/>
    </source>
</evidence>
<feature type="signal peptide" evidence="10">
    <location>
        <begin position="1"/>
        <end position="21"/>
    </location>
</feature>
<reference evidence="12 13" key="1">
    <citation type="submission" date="2024-09" db="EMBL/GenBank/DDBJ databases">
        <title>Nodulacao em especies de Leguminosae Basais da Amazonia e Caracterizacao dos Rizobios e Bacterias Associadas aos Nodulos.</title>
        <authorList>
            <person name="Jambeiro I.C.A."/>
            <person name="Lopes I.S."/>
            <person name="Aguiar E.R.G.R."/>
            <person name="Santos A.F.J."/>
            <person name="Dos Santos J.M.F."/>
            <person name="Gross E."/>
        </authorList>
    </citation>
    <scope>NUCLEOTIDE SEQUENCE [LARGE SCALE GENOMIC DNA]</scope>
    <source>
        <strain evidence="12 13">BRUESC1165</strain>
    </source>
</reference>
<sequence length="165" mass="17900">MRILAAVAIIAIAVTTMPASAREVVPFQASVSPGTIVIKTAERRLYYVRGDGTALRYRVAVGKPGKQWFGEAQIDGKYVRPAWSPPAEVKRDNPRLPDVIPGGAPNNPMGARALTLNLDEYAIHGTNRPSSIGTYASYGCIRMLNEDIVHLYDQVNVGTRVVVVP</sequence>
<keyword evidence="6 9" id="KW-0133">Cell shape</keyword>
<comment type="caution">
    <text evidence="12">The sequence shown here is derived from an EMBL/GenBank/DDBJ whole genome shotgun (WGS) entry which is preliminary data.</text>
</comment>
<organism evidence="12 13">
    <name type="scientific">Microvirga arabica</name>
    <dbReference type="NCBI Taxonomy" id="1128671"/>
    <lineage>
        <taxon>Bacteria</taxon>
        <taxon>Pseudomonadati</taxon>
        <taxon>Pseudomonadota</taxon>
        <taxon>Alphaproteobacteria</taxon>
        <taxon>Hyphomicrobiales</taxon>
        <taxon>Methylobacteriaceae</taxon>
        <taxon>Microvirga</taxon>
    </lineage>
</organism>
<dbReference type="EMBL" id="JBHOMY010000012">
    <property type="protein sequence ID" value="MFC1456130.1"/>
    <property type="molecule type" value="Genomic_DNA"/>
</dbReference>
<keyword evidence="5" id="KW-0378">Hydrolase</keyword>
<protein>
    <submittedName>
        <fullName evidence="12">L,D-transpeptidase</fullName>
        <ecNumber evidence="12">2.3.2.-</ecNumber>
    </submittedName>
</protein>
<dbReference type="CDD" id="cd16913">
    <property type="entry name" value="YkuD_like"/>
    <property type="match status" value="1"/>
</dbReference>
<dbReference type="InterPro" id="IPR050979">
    <property type="entry name" value="LD-transpeptidase"/>
</dbReference>
<dbReference type="Pfam" id="PF03734">
    <property type="entry name" value="YkuD"/>
    <property type="match status" value="1"/>
</dbReference>
<comment type="pathway">
    <text evidence="1 9">Cell wall biogenesis; peptidoglycan biosynthesis.</text>
</comment>
<evidence type="ECO:0000256" key="7">
    <source>
        <dbReference type="ARBA" id="ARBA00022984"/>
    </source>
</evidence>
<dbReference type="RefSeq" id="WP_203274550.1">
    <property type="nucleotide sequence ID" value="NZ_JAFBID010000071.1"/>
</dbReference>
<dbReference type="EC" id="2.3.2.-" evidence="12"/>
<dbReference type="PANTHER" id="PTHR30582">
    <property type="entry name" value="L,D-TRANSPEPTIDASE"/>
    <property type="match status" value="1"/>
</dbReference>
<keyword evidence="13" id="KW-1185">Reference proteome</keyword>
<proteinExistence type="inferred from homology"/>
<dbReference type="PROSITE" id="PS52029">
    <property type="entry name" value="LD_TPASE"/>
    <property type="match status" value="1"/>
</dbReference>
<dbReference type="Proteomes" id="UP001593940">
    <property type="component" value="Unassembled WGS sequence"/>
</dbReference>
<comment type="similarity">
    <text evidence="2">Belongs to the YkuD family.</text>
</comment>
<accession>A0ABV6Y509</accession>
<dbReference type="GO" id="GO:0016746">
    <property type="term" value="F:acyltransferase activity"/>
    <property type="evidence" value="ECO:0007669"/>
    <property type="project" value="UniProtKB-KW"/>
</dbReference>
<dbReference type="InterPro" id="IPR038063">
    <property type="entry name" value="Transpep_catalytic_dom"/>
</dbReference>
<keyword evidence="12" id="KW-0012">Acyltransferase</keyword>
<keyword evidence="4 12" id="KW-0808">Transferase</keyword>
<keyword evidence="3" id="KW-0328">Glycosyltransferase</keyword>
<keyword evidence="8 9" id="KW-0961">Cell wall biogenesis/degradation</keyword>
<evidence type="ECO:0000256" key="10">
    <source>
        <dbReference type="SAM" id="SignalP"/>
    </source>
</evidence>
<feature type="chain" id="PRO_5047302662" evidence="10">
    <location>
        <begin position="22"/>
        <end position="165"/>
    </location>
</feature>
<keyword evidence="7 9" id="KW-0573">Peptidoglycan synthesis</keyword>
<feature type="domain" description="L,D-TPase catalytic" evidence="11">
    <location>
        <begin position="34"/>
        <end position="164"/>
    </location>
</feature>
<gene>
    <name evidence="12" type="ORF">ACETIH_05225</name>
</gene>
<evidence type="ECO:0000256" key="1">
    <source>
        <dbReference type="ARBA" id="ARBA00004752"/>
    </source>
</evidence>